<comment type="caution">
    <text evidence="7">The sequence shown here is derived from an EMBL/GenBank/DDBJ whole genome shotgun (WGS) entry which is preliminary data.</text>
</comment>
<dbReference type="EMBL" id="JBAHYK010000021">
    <property type="protein sequence ID" value="KAL0580871.1"/>
    <property type="molecule type" value="Genomic_DNA"/>
</dbReference>
<evidence type="ECO:0000313" key="8">
    <source>
        <dbReference type="Proteomes" id="UP001465976"/>
    </source>
</evidence>
<dbReference type="PANTHER" id="PTHR16056">
    <property type="entry name" value="REGULATOR OF MICROTUBULE DYNAMICS PROTEIN"/>
    <property type="match status" value="1"/>
</dbReference>
<sequence>MPKSAKKRKDKAADFAKAKLKLGKGKQTPTNAIDTSFKARSIALPTQSITVEKDEDAPTTKRRQTLDDLLAHLKHHNAGTRKDAVLGLRELFGDHLEVAISSFPVVVNATVRLIGDEDASVRKSLISLYSWLLSRIPAEDIVPHASIFLLYTSSAQTHIFPEIRIDAVRFLNLLLECIPEAVVSGWDTSTNTHGTRILAGYLGILNAGTIYNDVDTPAATSTATVMLTAQSKLVILQSLSTFLRNALVSHTAEINPSQTMDGWFLSPSFTDDDAYAAFDSLLTLNRSANRRVWQQRPEPEDDGFVGYYPLTTRTDSWDLDLELVDAAEGSGGAVAGLVSKLATALHSTLVSILMDCSAAVFSPSNAPPETDLQLMLAVLGITSSLYGWLLEKPEVPPNAVDELTALLNCMAPFFPFTPSGRRDIKVEQSFQEMNIQYSNLASHLALAAQPTPAQTRHRPRTATARSLKKTAKLSDQIEHVREYVLEVLSSSDRPLSLAAYTSLLPTIWALINVGRVESEDSSSDVLLALLQHGTRVSSKSSLKKCSVEFISRLLLLETDSHYRGAFRVPKDDRNVEEWITHLPKVLWELGSTNLPAAEAILLFIIRILQCKLPQVHNPRTLSSIQARLVPYFLITHPERGRISGPYTKLPVFTPSDMCVRRLVLSVSATLLTAVSTPSAELLEGIEGVVGQSPVEEMYWQHLKASLCP</sequence>
<feature type="domain" description="Pre-rRNA-processing protein Ipi1 N-terminal" evidence="6">
    <location>
        <begin position="139"/>
        <end position="243"/>
    </location>
</feature>
<proteinExistence type="inferred from homology"/>
<keyword evidence="4 5" id="KW-0539">Nucleus</keyword>
<keyword evidence="8" id="KW-1185">Reference proteome</keyword>
<dbReference type="Proteomes" id="UP001465976">
    <property type="component" value="Unassembled WGS sequence"/>
</dbReference>
<evidence type="ECO:0000256" key="2">
    <source>
        <dbReference type="ARBA" id="ARBA00004123"/>
    </source>
</evidence>
<dbReference type="Pfam" id="PF12333">
    <property type="entry name" value="Ipi1_N"/>
    <property type="match status" value="1"/>
</dbReference>
<protein>
    <recommendedName>
        <fullName evidence="5">Pre-rRNA-processing protein</fullName>
    </recommendedName>
</protein>
<accession>A0ABR3FZT4</accession>
<dbReference type="SUPFAM" id="SSF48371">
    <property type="entry name" value="ARM repeat"/>
    <property type="match status" value="1"/>
</dbReference>
<gene>
    <name evidence="7" type="primary">IPI1</name>
    <name evidence="7" type="ORF">V5O48_001163</name>
</gene>
<evidence type="ECO:0000256" key="5">
    <source>
        <dbReference type="RuleBase" id="RU368021"/>
    </source>
</evidence>
<dbReference type="PANTHER" id="PTHR16056:SF2">
    <property type="entry name" value="TESTIS-EXPRESSED PROTEIN 10"/>
    <property type="match status" value="1"/>
</dbReference>
<name>A0ABR3FZT4_9AGAR</name>
<comment type="similarity">
    <text evidence="3 5">Belongs to the IPI1/TEX10 family.</text>
</comment>
<evidence type="ECO:0000259" key="6">
    <source>
        <dbReference type="Pfam" id="PF12333"/>
    </source>
</evidence>
<keyword evidence="5" id="KW-0690">Ribosome biogenesis</keyword>
<organism evidence="7 8">
    <name type="scientific">Marasmius crinis-equi</name>
    <dbReference type="NCBI Taxonomy" id="585013"/>
    <lineage>
        <taxon>Eukaryota</taxon>
        <taxon>Fungi</taxon>
        <taxon>Dikarya</taxon>
        <taxon>Basidiomycota</taxon>
        <taxon>Agaricomycotina</taxon>
        <taxon>Agaricomycetes</taxon>
        <taxon>Agaricomycetidae</taxon>
        <taxon>Agaricales</taxon>
        <taxon>Marasmiineae</taxon>
        <taxon>Marasmiaceae</taxon>
        <taxon>Marasmius</taxon>
    </lineage>
</organism>
<dbReference type="Gene3D" id="1.25.10.10">
    <property type="entry name" value="Leucine-rich Repeat Variant"/>
    <property type="match status" value="1"/>
</dbReference>
<dbReference type="InterPro" id="IPR024679">
    <property type="entry name" value="Ipi1_N"/>
</dbReference>
<dbReference type="InterPro" id="IPR016024">
    <property type="entry name" value="ARM-type_fold"/>
</dbReference>
<comment type="subcellular location">
    <subcellularLocation>
        <location evidence="2 5">Nucleus</location>
    </subcellularLocation>
</comment>
<reference evidence="7 8" key="1">
    <citation type="submission" date="2024-02" db="EMBL/GenBank/DDBJ databases">
        <title>A draft genome for the cacao thread blight pathogen Marasmius crinis-equi.</title>
        <authorList>
            <person name="Cohen S.P."/>
            <person name="Baruah I.K."/>
            <person name="Amoako-Attah I."/>
            <person name="Bukari Y."/>
            <person name="Meinhardt L.W."/>
            <person name="Bailey B.A."/>
        </authorList>
    </citation>
    <scope>NUCLEOTIDE SEQUENCE [LARGE SCALE GENOMIC DNA]</scope>
    <source>
        <strain evidence="7 8">GH-76</strain>
    </source>
</reference>
<evidence type="ECO:0000256" key="3">
    <source>
        <dbReference type="ARBA" id="ARBA00006427"/>
    </source>
</evidence>
<dbReference type="InterPro" id="IPR011989">
    <property type="entry name" value="ARM-like"/>
</dbReference>
<evidence type="ECO:0000313" key="7">
    <source>
        <dbReference type="EMBL" id="KAL0580871.1"/>
    </source>
</evidence>
<evidence type="ECO:0000256" key="1">
    <source>
        <dbReference type="ARBA" id="ARBA00002355"/>
    </source>
</evidence>
<evidence type="ECO:0000256" key="4">
    <source>
        <dbReference type="ARBA" id="ARBA00023242"/>
    </source>
</evidence>
<comment type="subunit">
    <text evidence="5">Component of the RIX1 complex.</text>
</comment>
<comment type="function">
    <text evidence="1 5">Component of the RIX1 complex required for processing of ITS2 sequences from 35S pre-rRNA.</text>
</comment>
<keyword evidence="5" id="KW-0698">rRNA processing</keyword>